<organism evidence="2 3">
    <name type="scientific">Neonectria ditissima</name>
    <dbReference type="NCBI Taxonomy" id="78410"/>
    <lineage>
        <taxon>Eukaryota</taxon>
        <taxon>Fungi</taxon>
        <taxon>Dikarya</taxon>
        <taxon>Ascomycota</taxon>
        <taxon>Pezizomycotina</taxon>
        <taxon>Sordariomycetes</taxon>
        <taxon>Hypocreomycetidae</taxon>
        <taxon>Hypocreales</taxon>
        <taxon>Nectriaceae</taxon>
        <taxon>Neonectria</taxon>
    </lineage>
</organism>
<dbReference type="PANTHER" id="PTHR33112:SF16">
    <property type="entry name" value="HETEROKARYON INCOMPATIBILITY DOMAIN-CONTAINING PROTEIN"/>
    <property type="match status" value="1"/>
</dbReference>
<dbReference type="Pfam" id="PF06985">
    <property type="entry name" value="HET"/>
    <property type="match status" value="1"/>
</dbReference>
<dbReference type="OrthoDB" id="5125733at2759"/>
<dbReference type="Proteomes" id="UP000050424">
    <property type="component" value="Unassembled WGS sequence"/>
</dbReference>
<dbReference type="EMBL" id="LKCW01000003">
    <property type="protein sequence ID" value="KPM46106.1"/>
    <property type="molecule type" value="Genomic_DNA"/>
</dbReference>
<gene>
    <name evidence="2" type="ORF">AK830_g423</name>
</gene>
<feature type="domain" description="Heterokaryon incompatibility" evidence="1">
    <location>
        <begin position="32"/>
        <end position="178"/>
    </location>
</feature>
<protein>
    <recommendedName>
        <fullName evidence="1">Heterokaryon incompatibility domain-containing protein</fullName>
    </recommendedName>
</protein>
<comment type="caution">
    <text evidence="2">The sequence shown here is derived from an EMBL/GenBank/DDBJ whole genome shotgun (WGS) entry which is preliminary data.</text>
</comment>
<evidence type="ECO:0000313" key="2">
    <source>
        <dbReference type="EMBL" id="KPM46106.1"/>
    </source>
</evidence>
<evidence type="ECO:0000259" key="1">
    <source>
        <dbReference type="Pfam" id="PF06985"/>
    </source>
</evidence>
<reference evidence="2 3" key="1">
    <citation type="submission" date="2015-09" db="EMBL/GenBank/DDBJ databases">
        <title>Draft genome of a European isolate of the apple canker pathogen Neonectria ditissima.</title>
        <authorList>
            <person name="Gomez-Cortecero A."/>
            <person name="Harrison R.J."/>
            <person name="Armitage A.D."/>
        </authorList>
    </citation>
    <scope>NUCLEOTIDE SEQUENCE [LARGE SCALE GENOMIC DNA]</scope>
    <source>
        <strain evidence="2 3">R09/05</strain>
    </source>
</reference>
<dbReference type="STRING" id="78410.A0A0P7BQ12"/>
<dbReference type="AlphaFoldDB" id="A0A0P7BQ12"/>
<name>A0A0P7BQ12_9HYPO</name>
<keyword evidence="3" id="KW-1185">Reference proteome</keyword>
<evidence type="ECO:0000313" key="3">
    <source>
        <dbReference type="Proteomes" id="UP000050424"/>
    </source>
</evidence>
<accession>A0A0P7BQ12</accession>
<dbReference type="InterPro" id="IPR010730">
    <property type="entry name" value="HET"/>
</dbReference>
<proteinExistence type="predicted"/>
<dbReference type="PANTHER" id="PTHR33112">
    <property type="entry name" value="DOMAIN PROTEIN, PUTATIVE-RELATED"/>
    <property type="match status" value="1"/>
</dbReference>
<sequence length="537" mass="59726">MTSNPLPTRLINVENDNRPFVEVTSAQTKGPYAALSYVWGNGKRVMTTKSNYDAHRKCLSIEGLPLTIADAVHATRALGYKYLWVDGLCIIQDNKDDLDRELPKMGDIYRYAQLTICAQSAESSHAGLFVNRDSRLYRPCKIPITITSDDGPRKRDVTLATTWTGPDYLNNRGWVLQERVLSSRCLMFGQQMAWSCTMGHAQETRPVLQLKPALPQSSTRWIPERLRQALYSTPAATGASRSSSRHASHFNIWYTMLEEYGDRELTFVADNIPALSGIAAMFRQAYGTTYLAGLWKEDLSFGLAWYVALNDRRPVCDDIRGPSWSWASVGKVRIKFRSWRRTSDTLPDAGADVLDVDYDTSGMKNPYGFVSKGTISLCALLQKAVLEYAPDFATTRGKTSYGKASPGFGGVDAKEQPRYPALLLHHGTYQPMAEAALDRPFDSVSGAGALMSGPAANSVARVDVWCVLLHVQRDRDKYHGTLLILKRSKANPSLFSRLGLGFLGNEYTDWFGTHNENEERAGSAVTKGLAKRTVHIV</sequence>